<reference evidence="3" key="1">
    <citation type="submission" date="2016-11" db="EMBL/GenBank/DDBJ databases">
        <authorList>
            <person name="Varghese N."/>
            <person name="Submissions S."/>
        </authorList>
    </citation>
    <scope>NUCLEOTIDE SEQUENCE</scope>
    <source>
        <strain evidence="3">DSM 4029</strain>
    </source>
</reference>
<dbReference type="PANTHER" id="PTHR39162">
    <property type="entry name" value="GLL3345 PROTEIN"/>
    <property type="match status" value="1"/>
</dbReference>
<reference evidence="2 5" key="3">
    <citation type="journal article" date="2019" name="Nat. Med.">
        <title>A library of human gut bacterial isolates paired with longitudinal multiomics data enables mechanistic microbiome research.</title>
        <authorList>
            <person name="Poyet M."/>
            <person name="Groussin M."/>
            <person name="Gibbons S.M."/>
            <person name="Avila-Pacheco J."/>
            <person name="Jiang X."/>
            <person name="Kearney S.M."/>
            <person name="Perrotta A.R."/>
            <person name="Berdy B."/>
            <person name="Zhao S."/>
            <person name="Lieberman T.D."/>
            <person name="Swanson P.K."/>
            <person name="Smith M."/>
            <person name="Roesemann S."/>
            <person name="Alexander J.E."/>
            <person name="Rich S.A."/>
            <person name="Livny J."/>
            <person name="Vlamakis H."/>
            <person name="Clish C."/>
            <person name="Bullock K."/>
            <person name="Deik A."/>
            <person name="Scott J."/>
            <person name="Pierce K.A."/>
            <person name="Xavier R.J."/>
            <person name="Alm E.J."/>
        </authorList>
    </citation>
    <scope>NUCLEOTIDE SEQUENCE [LARGE SCALE GENOMIC DNA]</scope>
    <source>
        <strain evidence="2 5">BIOML-A2</strain>
    </source>
</reference>
<evidence type="ECO:0000256" key="1">
    <source>
        <dbReference type="SAM" id="MobiDB-lite"/>
    </source>
</evidence>
<dbReference type="PIRSF" id="PIRSF021377">
    <property type="entry name" value="YtfJ"/>
    <property type="match status" value="1"/>
</dbReference>
<evidence type="ECO:0000313" key="5">
    <source>
        <dbReference type="Proteomes" id="UP000474718"/>
    </source>
</evidence>
<dbReference type="Proteomes" id="UP000474718">
    <property type="component" value="Unassembled WGS sequence"/>
</dbReference>
<accession>A0AAQ1MB67</accession>
<keyword evidence="5" id="KW-1185">Reference proteome</keyword>
<evidence type="ECO:0000313" key="3">
    <source>
        <dbReference type="EMBL" id="SHF69206.1"/>
    </source>
</evidence>
<organism evidence="3 4">
    <name type="scientific">Bittarella massiliensis</name>
    <name type="common">ex Durand et al. 2017</name>
    <dbReference type="NCBI Taxonomy" id="1720313"/>
    <lineage>
        <taxon>Bacteria</taxon>
        <taxon>Bacillati</taxon>
        <taxon>Bacillota</taxon>
        <taxon>Clostridia</taxon>
        <taxon>Eubacteriales</taxon>
        <taxon>Oscillospiraceae</taxon>
        <taxon>Bittarella (ex Durand et al. 2017)</taxon>
    </lineage>
</organism>
<comment type="caution">
    <text evidence="3">The sequence shown here is derived from an EMBL/GenBank/DDBJ whole genome shotgun (WGS) entry which is preliminary data.</text>
</comment>
<dbReference type="InterPro" id="IPR014229">
    <property type="entry name" value="Spore_YtfJ"/>
</dbReference>
<gene>
    <name evidence="2" type="primary">ytfJ</name>
    <name evidence="2" type="ORF">GT747_02765</name>
    <name evidence="3" type="ORF">SAMN05444424_0355</name>
</gene>
<evidence type="ECO:0000313" key="4">
    <source>
        <dbReference type="Proteomes" id="UP000184089"/>
    </source>
</evidence>
<reference evidence="4" key="2">
    <citation type="submission" date="2016-11" db="EMBL/GenBank/DDBJ databases">
        <authorList>
            <person name="Jaros S."/>
            <person name="Januszkiewicz K."/>
            <person name="Wedrychowicz H."/>
        </authorList>
    </citation>
    <scope>NUCLEOTIDE SEQUENCE [LARGE SCALE GENOMIC DNA]</scope>
    <source>
        <strain evidence="4">DSM 4029</strain>
    </source>
</reference>
<dbReference type="AlphaFoldDB" id="A0AAQ1MB67"/>
<dbReference type="NCBIfam" id="TIGR02874">
    <property type="entry name" value="spore_ytfJ"/>
    <property type="match status" value="1"/>
</dbReference>
<proteinExistence type="predicted"/>
<dbReference type="PANTHER" id="PTHR39162:SF1">
    <property type="entry name" value="SPORULATION PROTEIN YTFJ"/>
    <property type="match status" value="1"/>
</dbReference>
<sequence>MSEHPIQGLIDTAMNKIKEMIDGNTIIGEPIPVGESGVIIPVSKVSLGFASGGSDFPTKTPKQVFGGASGAGLSVSPVGFLVVNGDDVRLLEFTKKSDTTADRLVNMVPGVVDRVSGIVSKAAAKKEGGKGGPQPEKGAPDPTPMEGELRFPEF</sequence>
<dbReference type="EMBL" id="WWVX01000001">
    <property type="protein sequence ID" value="MZL68697.1"/>
    <property type="molecule type" value="Genomic_DNA"/>
</dbReference>
<dbReference type="Pfam" id="PF09579">
    <property type="entry name" value="Spore_YtfJ"/>
    <property type="match status" value="1"/>
</dbReference>
<protein>
    <submittedName>
        <fullName evidence="3">Sporulation protein YtfJ</fullName>
    </submittedName>
</protein>
<feature type="region of interest" description="Disordered" evidence="1">
    <location>
        <begin position="122"/>
        <end position="154"/>
    </location>
</feature>
<dbReference type="Proteomes" id="UP000184089">
    <property type="component" value="Unassembled WGS sequence"/>
</dbReference>
<evidence type="ECO:0000313" key="2">
    <source>
        <dbReference type="EMBL" id="MZL68697.1"/>
    </source>
</evidence>
<name>A0AAQ1MB67_9FIRM</name>
<dbReference type="RefSeq" id="WP_021660941.1">
    <property type="nucleotide sequence ID" value="NZ_FQVY01000001.1"/>
</dbReference>
<dbReference type="EMBL" id="FQVY01000001">
    <property type="protein sequence ID" value="SHF69206.1"/>
    <property type="molecule type" value="Genomic_DNA"/>
</dbReference>